<dbReference type="AlphaFoldDB" id="A0A1S8X854"/>
<gene>
    <name evidence="1" type="ORF">X801_01226</name>
</gene>
<dbReference type="EMBL" id="KV891664">
    <property type="protein sequence ID" value="OON22867.1"/>
    <property type="molecule type" value="Genomic_DNA"/>
</dbReference>
<keyword evidence="2" id="KW-1185">Reference proteome</keyword>
<evidence type="ECO:0000313" key="2">
    <source>
        <dbReference type="Proteomes" id="UP000243686"/>
    </source>
</evidence>
<evidence type="ECO:0000313" key="1">
    <source>
        <dbReference type="EMBL" id="OON22867.1"/>
    </source>
</evidence>
<dbReference type="Proteomes" id="UP000243686">
    <property type="component" value="Unassembled WGS sequence"/>
</dbReference>
<evidence type="ECO:0008006" key="3">
    <source>
        <dbReference type="Google" id="ProtNLM"/>
    </source>
</evidence>
<name>A0A1S8X854_OPIVI</name>
<proteinExistence type="predicted"/>
<reference evidence="1 2" key="1">
    <citation type="submission" date="2015-03" db="EMBL/GenBank/DDBJ databases">
        <title>Draft genome of the nematode, Opisthorchis viverrini.</title>
        <authorList>
            <person name="Mitreva M."/>
        </authorList>
    </citation>
    <scope>NUCLEOTIDE SEQUENCE [LARGE SCALE GENOMIC DNA]</scope>
    <source>
        <strain evidence="1">Khon Kaen</strain>
    </source>
</reference>
<dbReference type="Gene3D" id="3.90.190.10">
    <property type="entry name" value="Protein tyrosine phosphatase superfamily"/>
    <property type="match status" value="1"/>
</dbReference>
<dbReference type="InterPro" id="IPR029021">
    <property type="entry name" value="Prot-tyrosine_phosphatase-like"/>
</dbReference>
<dbReference type="SUPFAM" id="SSF52799">
    <property type="entry name" value="(Phosphotyrosine protein) phosphatases II"/>
    <property type="match status" value="1"/>
</dbReference>
<protein>
    <recommendedName>
        <fullName evidence="3">Tyrosine-protein phosphatase domain-containing protein</fullName>
    </recommendedName>
</protein>
<accession>A0A1S8X854</accession>
<organism evidence="1 2">
    <name type="scientific">Opisthorchis viverrini</name>
    <name type="common">Southeast Asian liver fluke</name>
    <dbReference type="NCBI Taxonomy" id="6198"/>
    <lineage>
        <taxon>Eukaryota</taxon>
        <taxon>Metazoa</taxon>
        <taxon>Spiralia</taxon>
        <taxon>Lophotrochozoa</taxon>
        <taxon>Platyhelminthes</taxon>
        <taxon>Trematoda</taxon>
        <taxon>Digenea</taxon>
        <taxon>Opisthorchiida</taxon>
        <taxon>Opisthorchiata</taxon>
        <taxon>Opisthorchiidae</taxon>
        <taxon>Opisthorchis</taxon>
    </lineage>
</organism>
<sequence>MVDPPPAQLRNAVISSMHVPVEDMEGANLRAHFDRVGDRIASEQRRGGRTLVHCMAGPPSRIDEAGPYILHF</sequence>